<evidence type="ECO:0000313" key="3">
    <source>
        <dbReference type="EMBL" id="KIK13435.1"/>
    </source>
</evidence>
<evidence type="ECO:0000256" key="1">
    <source>
        <dbReference type="SAM" id="MobiDB-lite"/>
    </source>
</evidence>
<proteinExistence type="predicted"/>
<dbReference type="EMBL" id="KN833995">
    <property type="protein sequence ID" value="KIK13435.1"/>
    <property type="molecule type" value="Genomic_DNA"/>
</dbReference>
<dbReference type="AlphaFoldDB" id="A0A0C9XM56"/>
<keyword evidence="4" id="KW-1185">Reference proteome</keyword>
<gene>
    <name evidence="3" type="ORF">PISMIDRAFT_17987</name>
</gene>
<feature type="chain" id="PRO_5002205878" evidence="2">
    <location>
        <begin position="19"/>
        <end position="157"/>
    </location>
</feature>
<dbReference type="HOGENOM" id="CLU_1678628_0_0_1"/>
<dbReference type="Proteomes" id="UP000054018">
    <property type="component" value="Unassembled WGS sequence"/>
</dbReference>
<name>A0A0C9XM56_9AGAM</name>
<sequence>MWNRVITSSVHVLTLSLSADISSFKFDSSVSTPRFDVLIGTILDSGLVGDGEDAASKDETFDTEYPGDNGRGADGADLDIDEGDRLIGSAMDSDEDGDGQDGDGDGEAVEDVVTAGRQQGVGRHYIHSILRVRVHTIRLAYTQPLKCTSLSTHYGKN</sequence>
<feature type="region of interest" description="Disordered" evidence="1">
    <location>
        <begin position="50"/>
        <end position="107"/>
    </location>
</feature>
<feature type="compositionally biased region" description="Acidic residues" evidence="1">
    <location>
        <begin position="92"/>
        <end position="107"/>
    </location>
</feature>
<organism evidence="3 4">
    <name type="scientific">Pisolithus microcarpus 441</name>
    <dbReference type="NCBI Taxonomy" id="765257"/>
    <lineage>
        <taxon>Eukaryota</taxon>
        <taxon>Fungi</taxon>
        <taxon>Dikarya</taxon>
        <taxon>Basidiomycota</taxon>
        <taxon>Agaricomycotina</taxon>
        <taxon>Agaricomycetes</taxon>
        <taxon>Agaricomycetidae</taxon>
        <taxon>Boletales</taxon>
        <taxon>Sclerodermatineae</taxon>
        <taxon>Pisolithaceae</taxon>
        <taxon>Pisolithus</taxon>
    </lineage>
</organism>
<evidence type="ECO:0000256" key="2">
    <source>
        <dbReference type="SAM" id="SignalP"/>
    </source>
</evidence>
<dbReference type="OrthoDB" id="10526093at2759"/>
<reference evidence="4" key="2">
    <citation type="submission" date="2015-01" db="EMBL/GenBank/DDBJ databases">
        <title>Evolutionary Origins and Diversification of the Mycorrhizal Mutualists.</title>
        <authorList>
            <consortium name="DOE Joint Genome Institute"/>
            <consortium name="Mycorrhizal Genomics Consortium"/>
            <person name="Kohler A."/>
            <person name="Kuo A."/>
            <person name="Nagy L.G."/>
            <person name="Floudas D."/>
            <person name="Copeland A."/>
            <person name="Barry K.W."/>
            <person name="Cichocki N."/>
            <person name="Veneault-Fourrey C."/>
            <person name="LaButti K."/>
            <person name="Lindquist E.A."/>
            <person name="Lipzen A."/>
            <person name="Lundell T."/>
            <person name="Morin E."/>
            <person name="Murat C."/>
            <person name="Riley R."/>
            <person name="Ohm R."/>
            <person name="Sun H."/>
            <person name="Tunlid A."/>
            <person name="Henrissat B."/>
            <person name="Grigoriev I.V."/>
            <person name="Hibbett D.S."/>
            <person name="Martin F."/>
        </authorList>
    </citation>
    <scope>NUCLEOTIDE SEQUENCE [LARGE SCALE GENOMIC DNA]</scope>
    <source>
        <strain evidence="4">441</strain>
    </source>
</reference>
<feature type="signal peptide" evidence="2">
    <location>
        <begin position="1"/>
        <end position="18"/>
    </location>
</feature>
<evidence type="ECO:0000313" key="4">
    <source>
        <dbReference type="Proteomes" id="UP000054018"/>
    </source>
</evidence>
<accession>A0A0C9XM56</accession>
<keyword evidence="2" id="KW-0732">Signal</keyword>
<protein>
    <submittedName>
        <fullName evidence="3">Uncharacterized protein</fullName>
    </submittedName>
</protein>
<reference evidence="3 4" key="1">
    <citation type="submission" date="2014-04" db="EMBL/GenBank/DDBJ databases">
        <authorList>
            <consortium name="DOE Joint Genome Institute"/>
            <person name="Kuo A."/>
            <person name="Kohler A."/>
            <person name="Costa M.D."/>
            <person name="Nagy L.G."/>
            <person name="Floudas D."/>
            <person name="Copeland A."/>
            <person name="Barry K.W."/>
            <person name="Cichocki N."/>
            <person name="Veneault-Fourrey C."/>
            <person name="LaButti K."/>
            <person name="Lindquist E.A."/>
            <person name="Lipzen A."/>
            <person name="Lundell T."/>
            <person name="Morin E."/>
            <person name="Murat C."/>
            <person name="Sun H."/>
            <person name="Tunlid A."/>
            <person name="Henrissat B."/>
            <person name="Grigoriev I.V."/>
            <person name="Hibbett D.S."/>
            <person name="Martin F."/>
            <person name="Nordberg H.P."/>
            <person name="Cantor M.N."/>
            <person name="Hua S.X."/>
        </authorList>
    </citation>
    <scope>NUCLEOTIDE SEQUENCE [LARGE SCALE GENOMIC DNA]</scope>
    <source>
        <strain evidence="3 4">441</strain>
    </source>
</reference>